<evidence type="ECO:0000256" key="4">
    <source>
        <dbReference type="ARBA" id="ARBA00023163"/>
    </source>
</evidence>
<evidence type="ECO:0000256" key="5">
    <source>
        <dbReference type="SAM" id="MobiDB-lite"/>
    </source>
</evidence>
<feature type="region of interest" description="Disordered" evidence="5">
    <location>
        <begin position="199"/>
        <end position="227"/>
    </location>
</feature>
<protein>
    <submittedName>
        <fullName evidence="7">RNA polymerase sigma factor SigA</fullName>
    </submittedName>
</protein>
<dbReference type="AlphaFoldDB" id="A0A1U7CJZ2"/>
<accession>A0A1U7CJZ2</accession>
<dbReference type="Gene3D" id="1.20.140.160">
    <property type="match status" value="1"/>
</dbReference>
<evidence type="ECO:0000259" key="6">
    <source>
        <dbReference type="Pfam" id="PF04542"/>
    </source>
</evidence>
<dbReference type="STRING" id="1387353.BSF38_00618"/>
<sequence>MIYTSNDLSRVGRNQDGCEADGPEAERDESAFFAQSVPLLSAEAELDLAARIKTGDRAAREELTLANMRLVVNIASQFKVRGMELDDLIQEGNLGLMRATEDFDPETHGTRFSTYAACWIRNYIMRATSGGGSMIHFPYYLVILRKRFDRVKAEMVSRRRSNPGGDQSEPTMEDVAEQMGIEARRLRFLRNAQADCSSYSASTLDAEEAGASEDLLSEERPPEKPLETAEEMERLYAAFNQLTPFEAWLVKRRFRLDDRAEDVKADRRPRSQSRSRPASRRDDDREAKRIKRANDLADEPRPYRELERECGLAVYRLKQIERKALDKLQETLVESPAPTFLLPAARSPRPVARRASA</sequence>
<keyword evidence="4" id="KW-0804">Transcription</keyword>
<dbReference type="InterPro" id="IPR007627">
    <property type="entry name" value="RNA_pol_sigma70_r2"/>
</dbReference>
<feature type="compositionally biased region" description="Basic and acidic residues" evidence="5">
    <location>
        <begin position="217"/>
        <end position="227"/>
    </location>
</feature>
<dbReference type="InterPro" id="IPR050239">
    <property type="entry name" value="Sigma-70_RNA_pol_init_factors"/>
</dbReference>
<dbReference type="Proteomes" id="UP000186309">
    <property type="component" value="Chromosome"/>
</dbReference>
<gene>
    <name evidence="7" type="primary">sigA_1</name>
    <name evidence="7" type="ORF">BSF38_00618</name>
</gene>
<feature type="region of interest" description="Disordered" evidence="5">
    <location>
        <begin position="262"/>
        <end position="303"/>
    </location>
</feature>
<name>A0A1U7CJZ2_9BACT</name>
<dbReference type="RefSeq" id="WP_083712661.1">
    <property type="nucleotide sequence ID" value="NZ_CP019082.1"/>
</dbReference>
<keyword evidence="2" id="KW-0731">Sigma factor</keyword>
<evidence type="ECO:0000256" key="1">
    <source>
        <dbReference type="ARBA" id="ARBA00023015"/>
    </source>
</evidence>
<dbReference type="PRINTS" id="PR00046">
    <property type="entry name" value="SIGMA70FCT"/>
</dbReference>
<feature type="region of interest" description="Disordered" evidence="5">
    <location>
        <begin position="1"/>
        <end position="23"/>
    </location>
</feature>
<reference evidence="8" key="1">
    <citation type="submission" date="2016-12" db="EMBL/GenBank/DDBJ databases">
        <title>Comparative genomics of four Isosphaeraceae planctomycetes: a common pool of plasmids and glycoside hydrolase genes.</title>
        <authorList>
            <person name="Ivanova A."/>
        </authorList>
    </citation>
    <scope>NUCLEOTIDE SEQUENCE [LARGE SCALE GENOMIC DNA]</scope>
    <source>
        <strain evidence="8">PX4</strain>
    </source>
</reference>
<dbReference type="OrthoDB" id="9809557at2"/>
<feature type="compositionally biased region" description="Basic and acidic residues" evidence="5">
    <location>
        <begin position="279"/>
        <end position="303"/>
    </location>
</feature>
<keyword evidence="3" id="KW-0238">DNA-binding</keyword>
<keyword evidence="8" id="KW-1185">Reference proteome</keyword>
<evidence type="ECO:0000256" key="2">
    <source>
        <dbReference type="ARBA" id="ARBA00023082"/>
    </source>
</evidence>
<evidence type="ECO:0000313" key="7">
    <source>
        <dbReference type="EMBL" id="APW59203.1"/>
    </source>
</evidence>
<keyword evidence="1" id="KW-0805">Transcription regulation</keyword>
<dbReference type="KEGG" id="pbor:BSF38_00618"/>
<dbReference type="GO" id="GO:0016987">
    <property type="term" value="F:sigma factor activity"/>
    <property type="evidence" value="ECO:0007669"/>
    <property type="project" value="UniProtKB-KW"/>
</dbReference>
<dbReference type="InterPro" id="IPR014284">
    <property type="entry name" value="RNA_pol_sigma-70_dom"/>
</dbReference>
<organism evidence="7 8">
    <name type="scientific">Paludisphaera borealis</name>
    <dbReference type="NCBI Taxonomy" id="1387353"/>
    <lineage>
        <taxon>Bacteria</taxon>
        <taxon>Pseudomonadati</taxon>
        <taxon>Planctomycetota</taxon>
        <taxon>Planctomycetia</taxon>
        <taxon>Isosphaerales</taxon>
        <taxon>Isosphaeraceae</taxon>
        <taxon>Paludisphaera</taxon>
    </lineage>
</organism>
<dbReference type="InterPro" id="IPR013325">
    <property type="entry name" value="RNA_pol_sigma_r2"/>
</dbReference>
<evidence type="ECO:0000313" key="8">
    <source>
        <dbReference type="Proteomes" id="UP000186309"/>
    </source>
</evidence>
<proteinExistence type="predicted"/>
<dbReference type="Gene3D" id="1.20.120.1810">
    <property type="match status" value="1"/>
</dbReference>
<evidence type="ECO:0000256" key="3">
    <source>
        <dbReference type="ARBA" id="ARBA00023125"/>
    </source>
</evidence>
<dbReference type="GO" id="GO:0006352">
    <property type="term" value="P:DNA-templated transcription initiation"/>
    <property type="evidence" value="ECO:0007669"/>
    <property type="project" value="InterPro"/>
</dbReference>
<dbReference type="NCBIfam" id="TIGR02937">
    <property type="entry name" value="sigma70-ECF"/>
    <property type="match status" value="1"/>
</dbReference>
<dbReference type="GO" id="GO:0003677">
    <property type="term" value="F:DNA binding"/>
    <property type="evidence" value="ECO:0007669"/>
    <property type="project" value="UniProtKB-KW"/>
</dbReference>
<feature type="domain" description="RNA polymerase sigma-70 region 2" evidence="6">
    <location>
        <begin position="66"/>
        <end position="126"/>
    </location>
</feature>
<dbReference type="InterPro" id="IPR000943">
    <property type="entry name" value="RNA_pol_sigma70"/>
</dbReference>
<dbReference type="EMBL" id="CP019082">
    <property type="protein sequence ID" value="APW59203.1"/>
    <property type="molecule type" value="Genomic_DNA"/>
</dbReference>
<dbReference type="SUPFAM" id="SSF88946">
    <property type="entry name" value="Sigma2 domain of RNA polymerase sigma factors"/>
    <property type="match status" value="1"/>
</dbReference>
<dbReference type="Pfam" id="PF04542">
    <property type="entry name" value="Sigma70_r2"/>
    <property type="match status" value="1"/>
</dbReference>
<dbReference type="PANTHER" id="PTHR30603:SF47">
    <property type="entry name" value="RNA POLYMERASE SIGMA FACTOR SIGD, CHLOROPLASTIC"/>
    <property type="match status" value="1"/>
</dbReference>
<dbReference type="PANTHER" id="PTHR30603">
    <property type="entry name" value="RNA POLYMERASE SIGMA FACTOR RPO"/>
    <property type="match status" value="1"/>
</dbReference>